<protein>
    <submittedName>
        <fullName evidence="1">10516_t:CDS:1</fullName>
    </submittedName>
</protein>
<proteinExistence type="predicted"/>
<evidence type="ECO:0000313" key="1">
    <source>
        <dbReference type="EMBL" id="CAG8688887.1"/>
    </source>
</evidence>
<accession>A0A9N9HLD6</accession>
<organism evidence="1 2">
    <name type="scientific">Funneliformis caledonium</name>
    <dbReference type="NCBI Taxonomy" id="1117310"/>
    <lineage>
        <taxon>Eukaryota</taxon>
        <taxon>Fungi</taxon>
        <taxon>Fungi incertae sedis</taxon>
        <taxon>Mucoromycota</taxon>
        <taxon>Glomeromycotina</taxon>
        <taxon>Glomeromycetes</taxon>
        <taxon>Glomerales</taxon>
        <taxon>Glomeraceae</taxon>
        <taxon>Funneliformis</taxon>
    </lineage>
</organism>
<dbReference type="OrthoDB" id="2488973at2759"/>
<feature type="non-terminal residue" evidence="1">
    <location>
        <position position="1"/>
    </location>
</feature>
<feature type="non-terminal residue" evidence="1">
    <location>
        <position position="75"/>
    </location>
</feature>
<name>A0A9N9HLD6_9GLOM</name>
<gene>
    <name evidence="1" type="ORF">FCALED_LOCUS12848</name>
</gene>
<dbReference type="EMBL" id="CAJVPQ010006754">
    <property type="protein sequence ID" value="CAG8688887.1"/>
    <property type="molecule type" value="Genomic_DNA"/>
</dbReference>
<reference evidence="1" key="1">
    <citation type="submission" date="2021-06" db="EMBL/GenBank/DDBJ databases">
        <authorList>
            <person name="Kallberg Y."/>
            <person name="Tangrot J."/>
            <person name="Rosling A."/>
        </authorList>
    </citation>
    <scope>NUCLEOTIDE SEQUENCE</scope>
    <source>
        <strain evidence="1">UK204</strain>
    </source>
</reference>
<sequence>MSSNAYPKLTDADDMVCKRCEEKYWNDELPKCNRCGRLQTKLDFDIVISKNICYCIRNNKDLEEKELPLLPHEEI</sequence>
<dbReference type="AlphaFoldDB" id="A0A9N9HLD6"/>
<keyword evidence="2" id="KW-1185">Reference proteome</keyword>
<evidence type="ECO:0000313" key="2">
    <source>
        <dbReference type="Proteomes" id="UP000789570"/>
    </source>
</evidence>
<comment type="caution">
    <text evidence="1">The sequence shown here is derived from an EMBL/GenBank/DDBJ whole genome shotgun (WGS) entry which is preliminary data.</text>
</comment>
<dbReference type="Proteomes" id="UP000789570">
    <property type="component" value="Unassembled WGS sequence"/>
</dbReference>